<keyword evidence="2" id="KW-0687">Ribonucleoprotein</keyword>
<dbReference type="AlphaFoldDB" id="A0A6J4QNL1"/>
<dbReference type="GO" id="GO:0005840">
    <property type="term" value="C:ribosome"/>
    <property type="evidence" value="ECO:0007669"/>
    <property type="project" value="UniProtKB-KW"/>
</dbReference>
<evidence type="ECO:0000256" key="1">
    <source>
        <dbReference type="SAM" id="MobiDB-lite"/>
    </source>
</evidence>
<sequence>RRARQAHERPGLWSDPAPDPRRALHRPAEPAHRQEVPRAVRDADPQAHHRHPRLRPPDRRCPEPLGRPGRRVRQDQGL</sequence>
<dbReference type="EMBL" id="CADCUQ010001072">
    <property type="protein sequence ID" value="CAA9445943.1"/>
    <property type="molecule type" value="Genomic_DNA"/>
</dbReference>
<evidence type="ECO:0000313" key="2">
    <source>
        <dbReference type="EMBL" id="CAA9445943.1"/>
    </source>
</evidence>
<gene>
    <name evidence="2" type="ORF">AVDCRST_MAG64-4549</name>
</gene>
<accession>A0A6J4QNL1</accession>
<feature type="non-terminal residue" evidence="2">
    <location>
        <position position="78"/>
    </location>
</feature>
<feature type="compositionally biased region" description="Basic and acidic residues" evidence="1">
    <location>
        <begin position="18"/>
        <end position="47"/>
    </location>
</feature>
<proteinExistence type="predicted"/>
<protein>
    <submittedName>
        <fullName evidence="2">SSU ribosomal protein S10p (S20e)</fullName>
    </submittedName>
</protein>
<feature type="region of interest" description="Disordered" evidence="1">
    <location>
        <begin position="1"/>
        <end position="78"/>
    </location>
</feature>
<keyword evidence="2" id="KW-0689">Ribosomal protein</keyword>
<feature type="non-terminal residue" evidence="2">
    <location>
        <position position="1"/>
    </location>
</feature>
<organism evidence="2">
    <name type="scientific">uncultured Phycisphaerae bacterium</name>
    <dbReference type="NCBI Taxonomy" id="904963"/>
    <lineage>
        <taxon>Bacteria</taxon>
        <taxon>Pseudomonadati</taxon>
        <taxon>Planctomycetota</taxon>
        <taxon>Phycisphaerae</taxon>
        <taxon>environmental samples</taxon>
    </lineage>
</organism>
<name>A0A6J4QNL1_9BACT</name>
<reference evidence="2" key="1">
    <citation type="submission" date="2020-02" db="EMBL/GenBank/DDBJ databases">
        <authorList>
            <person name="Meier V. D."/>
        </authorList>
    </citation>
    <scope>NUCLEOTIDE SEQUENCE</scope>
    <source>
        <strain evidence="2">AVDCRST_MAG64</strain>
    </source>
</reference>
<feature type="compositionally biased region" description="Basic and acidic residues" evidence="1">
    <location>
        <begin position="1"/>
        <end position="10"/>
    </location>
</feature>